<name>A0A7S3UXP3_9STRA</name>
<reference evidence="1" key="1">
    <citation type="submission" date="2021-01" db="EMBL/GenBank/DDBJ databases">
        <authorList>
            <person name="Corre E."/>
            <person name="Pelletier E."/>
            <person name="Niang G."/>
            <person name="Scheremetjew M."/>
            <person name="Finn R."/>
            <person name="Kale V."/>
            <person name="Holt S."/>
            <person name="Cochrane G."/>
            <person name="Meng A."/>
            <person name="Brown T."/>
            <person name="Cohen L."/>
        </authorList>
    </citation>
    <scope>NUCLEOTIDE SEQUENCE</scope>
    <source>
        <strain evidence="1">GSBS06</strain>
    </source>
</reference>
<evidence type="ECO:0000313" key="1">
    <source>
        <dbReference type="EMBL" id="CAE0440296.1"/>
    </source>
</evidence>
<proteinExistence type="predicted"/>
<gene>
    <name evidence="1" type="ORF">ASTO00021_LOCUS10430</name>
</gene>
<sequence length="118" mass="12124">MDLGSAVNHFDCFACCCPCFVDGASANIVSSQGANDSCCGAMCLVTCCCGPIGTMLTRSQVRQAIGESDDAATMILDCLVGWFTCNMCGCLSAQAKAAAREKFPAGAKGSPQGQEMKS</sequence>
<organism evidence="1">
    <name type="scientific">Aplanochytrium stocchinoi</name>
    <dbReference type="NCBI Taxonomy" id="215587"/>
    <lineage>
        <taxon>Eukaryota</taxon>
        <taxon>Sar</taxon>
        <taxon>Stramenopiles</taxon>
        <taxon>Bigyra</taxon>
        <taxon>Labyrinthulomycetes</taxon>
        <taxon>Thraustochytrida</taxon>
        <taxon>Thraustochytriidae</taxon>
        <taxon>Aplanochytrium</taxon>
    </lineage>
</organism>
<dbReference type="EMBL" id="HBIN01013799">
    <property type="protein sequence ID" value="CAE0440296.1"/>
    <property type="molecule type" value="Transcribed_RNA"/>
</dbReference>
<dbReference type="AlphaFoldDB" id="A0A7S3UXP3"/>
<accession>A0A7S3UXP3</accession>
<protein>
    <submittedName>
        <fullName evidence="1">Uncharacterized protein</fullName>
    </submittedName>
</protein>